<gene>
    <name evidence="4" type="ORF">BWX89_00861</name>
</gene>
<organism evidence="4">
    <name type="scientific">candidate division TA06 bacterium ADurb.Bin131</name>
    <dbReference type="NCBI Taxonomy" id="1852827"/>
    <lineage>
        <taxon>Bacteria</taxon>
        <taxon>Bacteria division TA06</taxon>
    </lineage>
</organism>
<keyword evidence="1" id="KW-0378">Hydrolase</keyword>
<dbReference type="InterPro" id="IPR008979">
    <property type="entry name" value="Galactose-bd-like_sf"/>
</dbReference>
<protein>
    <submittedName>
        <fullName evidence="4">Beta-D-glucuronidase</fullName>
    </submittedName>
</protein>
<evidence type="ECO:0000256" key="1">
    <source>
        <dbReference type="ARBA" id="ARBA00022801"/>
    </source>
</evidence>
<evidence type="ECO:0000256" key="2">
    <source>
        <dbReference type="ARBA" id="ARBA00023295"/>
    </source>
</evidence>
<accession>A0A1V6C9U2</accession>
<evidence type="ECO:0000313" key="4">
    <source>
        <dbReference type="EMBL" id="OQB73639.1"/>
    </source>
</evidence>
<dbReference type="Pfam" id="PF13364">
    <property type="entry name" value="BetaGal_ABD2"/>
    <property type="match status" value="1"/>
</dbReference>
<dbReference type="Gene3D" id="2.60.120.260">
    <property type="entry name" value="Galactose-binding domain-like"/>
    <property type="match status" value="1"/>
</dbReference>
<name>A0A1V6C9U2_UNCT6</name>
<sequence length="329" mass="37585">MWNPDADVNAILNDFYKNWYGPAAKPARNFWESIEDCLLDTPFLGHEDRILPFVYTKDLLNKLELCISEAEKLADTDIIKRNVLVDRLTLEHLKAYMSMKGAEFDARWADAEKYADKMIECRLALNKINPFLAMPPALTARERYYSGDSYFGILKRKKLYQQLNGMTNGETGILIATSPKSVKFSLDKAGLGKHFNWHAPDFDRSKWGTIDTTIPFYAQGYMSSDGMPYLGKMWYVFELDVPSKFKGKPIELYSPFVTCEAWVWVNGKYVGHRQYLEAYISPAPIDMDITNFIKYGQKNTIAVCVSTGLSPAQATDGFLGRLFLYSPVR</sequence>
<dbReference type="SUPFAM" id="SSF49785">
    <property type="entry name" value="Galactose-binding domain-like"/>
    <property type="match status" value="1"/>
</dbReference>
<dbReference type="GO" id="GO:0004553">
    <property type="term" value="F:hydrolase activity, hydrolyzing O-glycosyl compounds"/>
    <property type="evidence" value="ECO:0007669"/>
    <property type="project" value="InterPro"/>
</dbReference>
<reference evidence="4" key="1">
    <citation type="submission" date="2017-02" db="EMBL/GenBank/DDBJ databases">
        <title>Delving into the versatile metabolic prowess of the omnipresent phylum Bacteroidetes.</title>
        <authorList>
            <person name="Nobu M.K."/>
            <person name="Mei R."/>
            <person name="Narihiro T."/>
            <person name="Kuroda K."/>
            <person name="Liu W.-T."/>
        </authorList>
    </citation>
    <scope>NUCLEOTIDE SEQUENCE</scope>
    <source>
        <strain evidence="4">ADurb.Bin131</strain>
    </source>
</reference>
<feature type="domain" description="Beta-galactosidase jelly roll" evidence="3">
    <location>
        <begin position="196"/>
        <end position="306"/>
    </location>
</feature>
<keyword evidence="2" id="KW-0326">Glycosidase</keyword>
<dbReference type="GO" id="GO:0005975">
    <property type="term" value="P:carbohydrate metabolic process"/>
    <property type="evidence" value="ECO:0007669"/>
    <property type="project" value="InterPro"/>
</dbReference>
<dbReference type="InterPro" id="IPR025300">
    <property type="entry name" value="BetaGal_jelly_roll_dom"/>
</dbReference>
<dbReference type="AlphaFoldDB" id="A0A1V6C9U2"/>
<dbReference type="Proteomes" id="UP000485562">
    <property type="component" value="Unassembled WGS sequence"/>
</dbReference>
<dbReference type="EMBL" id="MWDQ01000072">
    <property type="protein sequence ID" value="OQB73639.1"/>
    <property type="molecule type" value="Genomic_DNA"/>
</dbReference>
<proteinExistence type="predicted"/>
<comment type="caution">
    <text evidence="4">The sequence shown here is derived from an EMBL/GenBank/DDBJ whole genome shotgun (WGS) entry which is preliminary data.</text>
</comment>
<evidence type="ECO:0000259" key="3">
    <source>
        <dbReference type="Pfam" id="PF13364"/>
    </source>
</evidence>